<dbReference type="Pfam" id="PF04338">
    <property type="entry name" value="DUF481"/>
    <property type="match status" value="1"/>
</dbReference>
<feature type="region of interest" description="Disordered" evidence="1">
    <location>
        <begin position="36"/>
        <end position="60"/>
    </location>
</feature>
<keyword evidence="4" id="KW-1185">Reference proteome</keyword>
<feature type="signal peptide" evidence="2">
    <location>
        <begin position="1"/>
        <end position="37"/>
    </location>
</feature>
<evidence type="ECO:0000256" key="2">
    <source>
        <dbReference type="SAM" id="SignalP"/>
    </source>
</evidence>
<protein>
    <submittedName>
        <fullName evidence="3">DUF481 domain-containing protein</fullName>
    </submittedName>
</protein>
<keyword evidence="2" id="KW-0732">Signal</keyword>
<evidence type="ECO:0000313" key="3">
    <source>
        <dbReference type="EMBL" id="MFD1874976.1"/>
    </source>
</evidence>
<organism evidence="3 4">
    <name type="scientific">Hymenobacter bucti</name>
    <dbReference type="NCBI Taxonomy" id="1844114"/>
    <lineage>
        <taxon>Bacteria</taxon>
        <taxon>Pseudomonadati</taxon>
        <taxon>Bacteroidota</taxon>
        <taxon>Cytophagia</taxon>
        <taxon>Cytophagales</taxon>
        <taxon>Hymenobacteraceae</taxon>
        <taxon>Hymenobacter</taxon>
    </lineage>
</organism>
<evidence type="ECO:0000313" key="4">
    <source>
        <dbReference type="Proteomes" id="UP001597197"/>
    </source>
</evidence>
<gene>
    <name evidence="3" type="ORF">ACFSDX_21260</name>
</gene>
<proteinExistence type="predicted"/>
<comment type="caution">
    <text evidence="3">The sequence shown here is derived from an EMBL/GenBank/DDBJ whole genome shotgun (WGS) entry which is preliminary data.</text>
</comment>
<feature type="compositionally biased region" description="Low complexity" evidence="1">
    <location>
        <begin position="36"/>
        <end position="59"/>
    </location>
</feature>
<feature type="chain" id="PRO_5046282563" evidence="2">
    <location>
        <begin position="38"/>
        <end position="291"/>
    </location>
</feature>
<dbReference type="Proteomes" id="UP001597197">
    <property type="component" value="Unassembled WGS sequence"/>
</dbReference>
<name>A0ABW4R0R4_9BACT</name>
<sequence>MKHPLASTPCPKKHQLSWLVAGLMLLLSAGGAGRAQAQTTTARPDSAATTTVPPTANAASGLPSSEFETYAVKNGVRYTATFTGILSTGTVERVYFTTSHTGNFRLSEHWLLPTALSFSYGKQDGLLRERELVGLVTPTYQRGRVKYYLLGNAEQSNLRAIAQRLVTGVGAGYQLYADTLSNEVSVSQFFLYENTQYLLGLRREVPRSSTRLKLRGSKGPVVLTALVYYQPSLQDYLGDYRVNLTSGLTFTLTKNLGLTTAYSYSYESIAVEGRAPGNGNLTIGFTYVAGK</sequence>
<evidence type="ECO:0000256" key="1">
    <source>
        <dbReference type="SAM" id="MobiDB-lite"/>
    </source>
</evidence>
<dbReference type="EMBL" id="JBHUFD010000018">
    <property type="protein sequence ID" value="MFD1874976.1"/>
    <property type="molecule type" value="Genomic_DNA"/>
</dbReference>
<reference evidence="4" key="1">
    <citation type="journal article" date="2019" name="Int. J. Syst. Evol. Microbiol.">
        <title>The Global Catalogue of Microorganisms (GCM) 10K type strain sequencing project: providing services to taxonomists for standard genome sequencing and annotation.</title>
        <authorList>
            <consortium name="The Broad Institute Genomics Platform"/>
            <consortium name="The Broad Institute Genome Sequencing Center for Infectious Disease"/>
            <person name="Wu L."/>
            <person name="Ma J."/>
        </authorList>
    </citation>
    <scope>NUCLEOTIDE SEQUENCE [LARGE SCALE GENOMIC DNA]</scope>
    <source>
        <strain evidence="4">CGMCC 1.15795</strain>
    </source>
</reference>
<dbReference type="InterPro" id="IPR007433">
    <property type="entry name" value="DUF481"/>
</dbReference>
<accession>A0ABW4R0R4</accession>